<accession>A0A6N4SW54</accession>
<dbReference type="InterPro" id="IPR049039">
    <property type="entry name" value="RMD1-3_a_helical_rpt"/>
</dbReference>
<protein>
    <recommendedName>
        <fullName evidence="7">Regulator of microtubule dynamics protein 1</fullName>
    </recommendedName>
    <alternativeName>
        <fullName evidence="8">Protein FAM82B</fullName>
    </alternativeName>
</protein>
<comment type="subunit">
    <text evidence="2">Interacts with microtubules.</text>
</comment>
<evidence type="ECO:0000256" key="1">
    <source>
        <dbReference type="ARBA" id="ARBA00004245"/>
    </source>
</evidence>
<evidence type="ECO:0000256" key="3">
    <source>
        <dbReference type="ARBA" id="ARBA00022490"/>
    </source>
</evidence>
<evidence type="ECO:0000313" key="10">
    <source>
        <dbReference type="Proteomes" id="UP000001822"/>
    </source>
</evidence>
<dbReference type="EMBL" id="CP000383">
    <property type="protein sequence ID" value="ABG60853.1"/>
    <property type="molecule type" value="Genomic_DNA"/>
</dbReference>
<proteinExistence type="predicted"/>
<dbReference type="Gene3D" id="1.25.40.10">
    <property type="entry name" value="Tetratricopeptide repeat domain"/>
    <property type="match status" value="2"/>
</dbReference>
<dbReference type="Pfam" id="PF21033">
    <property type="entry name" value="RMD1-3"/>
    <property type="match status" value="1"/>
</dbReference>
<keyword evidence="6" id="KW-0206">Cytoskeleton</keyword>
<evidence type="ECO:0000256" key="4">
    <source>
        <dbReference type="ARBA" id="ARBA00022737"/>
    </source>
</evidence>
<dbReference type="PANTHER" id="PTHR16056">
    <property type="entry name" value="REGULATOR OF MICROTUBULE DYNAMICS PROTEIN"/>
    <property type="match status" value="1"/>
</dbReference>
<dbReference type="GO" id="GO:0008017">
    <property type="term" value="F:microtubule binding"/>
    <property type="evidence" value="ECO:0007669"/>
    <property type="project" value="TreeGrafter"/>
</dbReference>
<dbReference type="GO" id="GO:0005876">
    <property type="term" value="C:spindle microtubule"/>
    <property type="evidence" value="ECO:0007669"/>
    <property type="project" value="TreeGrafter"/>
</dbReference>
<reference evidence="9 10" key="1">
    <citation type="journal article" date="2007" name="Appl. Environ. Microbiol.">
        <title>Genome sequence of the cellulolytic gliding bacterium Cytophaga hutchinsonii.</title>
        <authorList>
            <person name="Xie G."/>
            <person name="Bruce D.C."/>
            <person name="Challacombe J.F."/>
            <person name="Chertkov O."/>
            <person name="Detter J.C."/>
            <person name="Gilna P."/>
            <person name="Han C.S."/>
            <person name="Lucas S."/>
            <person name="Misra M."/>
            <person name="Myers G.L."/>
            <person name="Richardson P."/>
            <person name="Tapia R."/>
            <person name="Thayer N."/>
            <person name="Thompson L.S."/>
            <person name="Brettin T.S."/>
            <person name="Henrissat B."/>
            <person name="Wilson D.B."/>
            <person name="McBride M.J."/>
        </authorList>
    </citation>
    <scope>NUCLEOTIDE SEQUENCE [LARGE SCALE GENOMIC DNA]</scope>
    <source>
        <strain evidence="10">ATCC 33406 / DSM 1761 / CIP 103989 / NBRC 15051 / NCIMB 9469 / D465</strain>
    </source>
</reference>
<evidence type="ECO:0000256" key="7">
    <source>
        <dbReference type="ARBA" id="ARBA00039966"/>
    </source>
</evidence>
<dbReference type="GO" id="GO:0005737">
    <property type="term" value="C:cytoplasm"/>
    <property type="evidence" value="ECO:0007669"/>
    <property type="project" value="TreeGrafter"/>
</dbReference>
<dbReference type="KEGG" id="chu:CHU_3620"/>
<keyword evidence="4" id="KW-0677">Repeat</keyword>
<dbReference type="SUPFAM" id="SSF48452">
    <property type="entry name" value="TPR-like"/>
    <property type="match status" value="1"/>
</dbReference>
<evidence type="ECO:0000256" key="5">
    <source>
        <dbReference type="ARBA" id="ARBA00022803"/>
    </source>
</evidence>
<evidence type="ECO:0000256" key="2">
    <source>
        <dbReference type="ARBA" id="ARBA00011375"/>
    </source>
</evidence>
<sequence>MAAKICNRKNCKRSVQKMRIRSLLIILTIGLLLVNAICVSALGQTSESIARGDVYFGLMRYRDAIAWYKLDSTKAEAQWKIARAYVCYGDNAVPAEKEYNFRNAVRAANKCIELEETNANGHTWLAAALGNTAMYEGSKTKVRLCTQIKKELNRAIALNPKDDIAYSILGSFYREIGNISWLEKQLAMTFIGKIPDGTYEDSEKAFAKAIALNPTIMRHWYEQGLLYKYWNKNEQAIASFNKAKACPVFVSSDNKRLAAIEVYLKNLQ</sequence>
<keyword evidence="3" id="KW-0963">Cytoplasm</keyword>
<evidence type="ECO:0000256" key="6">
    <source>
        <dbReference type="ARBA" id="ARBA00023212"/>
    </source>
</evidence>
<organism evidence="9 10">
    <name type="scientific">Cytophaga hutchinsonii (strain ATCC 33406 / DSM 1761 / CIP 103989 / NBRC 15051 / NCIMB 9469 / D465)</name>
    <dbReference type="NCBI Taxonomy" id="269798"/>
    <lineage>
        <taxon>Bacteria</taxon>
        <taxon>Pseudomonadati</taxon>
        <taxon>Bacteroidota</taxon>
        <taxon>Cytophagia</taxon>
        <taxon>Cytophagales</taxon>
        <taxon>Cytophagaceae</taxon>
        <taxon>Cytophaga</taxon>
    </lineage>
</organism>
<dbReference type="AlphaFoldDB" id="A0A6N4SW54"/>
<name>A0A6N4SW54_CYTH3</name>
<evidence type="ECO:0000313" key="9">
    <source>
        <dbReference type="EMBL" id="ABG60853.1"/>
    </source>
</evidence>
<keyword evidence="10" id="KW-1185">Reference proteome</keyword>
<dbReference type="PANTHER" id="PTHR16056:SF16">
    <property type="entry name" value="REGULATOR OF MICROTUBULE DYNAMICS PROTEIN 1"/>
    <property type="match status" value="1"/>
</dbReference>
<gene>
    <name evidence="9" type="ordered locus">CHU_3620</name>
</gene>
<comment type="subcellular location">
    <subcellularLocation>
        <location evidence="1">Cytoplasm</location>
        <location evidence="1">Cytoskeleton</location>
    </subcellularLocation>
</comment>
<dbReference type="Proteomes" id="UP000001822">
    <property type="component" value="Chromosome"/>
</dbReference>
<dbReference type="GO" id="GO:0097431">
    <property type="term" value="C:mitotic spindle pole"/>
    <property type="evidence" value="ECO:0007669"/>
    <property type="project" value="TreeGrafter"/>
</dbReference>
<keyword evidence="5" id="KW-0802">TPR repeat</keyword>
<evidence type="ECO:0000256" key="8">
    <source>
        <dbReference type="ARBA" id="ARBA00041958"/>
    </source>
</evidence>
<dbReference type="InterPro" id="IPR011990">
    <property type="entry name" value="TPR-like_helical_dom_sf"/>
</dbReference>